<dbReference type="EMBL" id="JAIWYP010000001">
    <property type="protein sequence ID" value="KAH3892760.1"/>
    <property type="molecule type" value="Genomic_DNA"/>
</dbReference>
<organism evidence="1 2">
    <name type="scientific">Dreissena polymorpha</name>
    <name type="common">Zebra mussel</name>
    <name type="synonym">Mytilus polymorpha</name>
    <dbReference type="NCBI Taxonomy" id="45954"/>
    <lineage>
        <taxon>Eukaryota</taxon>
        <taxon>Metazoa</taxon>
        <taxon>Spiralia</taxon>
        <taxon>Lophotrochozoa</taxon>
        <taxon>Mollusca</taxon>
        <taxon>Bivalvia</taxon>
        <taxon>Autobranchia</taxon>
        <taxon>Heteroconchia</taxon>
        <taxon>Euheterodonta</taxon>
        <taxon>Imparidentia</taxon>
        <taxon>Neoheterodontei</taxon>
        <taxon>Myida</taxon>
        <taxon>Dreissenoidea</taxon>
        <taxon>Dreissenidae</taxon>
        <taxon>Dreissena</taxon>
    </lineage>
</organism>
<dbReference type="Proteomes" id="UP000828390">
    <property type="component" value="Unassembled WGS sequence"/>
</dbReference>
<reference evidence="1" key="2">
    <citation type="submission" date="2020-11" db="EMBL/GenBank/DDBJ databases">
        <authorList>
            <person name="McCartney M.A."/>
            <person name="Auch B."/>
            <person name="Kono T."/>
            <person name="Mallez S."/>
            <person name="Becker A."/>
            <person name="Gohl D.M."/>
            <person name="Silverstein K.A.T."/>
            <person name="Koren S."/>
            <person name="Bechman K.B."/>
            <person name="Herman A."/>
            <person name="Abrahante J.E."/>
            <person name="Garbe J."/>
        </authorList>
    </citation>
    <scope>NUCLEOTIDE SEQUENCE</scope>
    <source>
        <strain evidence="1">Duluth1</strain>
        <tissue evidence="1">Whole animal</tissue>
    </source>
</reference>
<sequence>MRNKSDLSRKVYKGLANIYKAELSSVKDEYSEDKIGNAEGNKRKLHTITSELLGRSKENPLPYSHSIQVKYL</sequence>
<accession>A0A9D4NC45</accession>
<reference evidence="1" key="1">
    <citation type="journal article" date="2019" name="bioRxiv">
        <title>The Genome of the Zebra Mussel, Dreissena polymorpha: A Resource for Invasive Species Research.</title>
        <authorList>
            <person name="McCartney M.A."/>
            <person name="Auch B."/>
            <person name="Kono T."/>
            <person name="Mallez S."/>
            <person name="Zhang Y."/>
            <person name="Obille A."/>
            <person name="Becker A."/>
            <person name="Abrahante J.E."/>
            <person name="Garbe J."/>
            <person name="Badalamenti J.P."/>
            <person name="Herman A."/>
            <person name="Mangelson H."/>
            <person name="Liachko I."/>
            <person name="Sullivan S."/>
            <person name="Sone E.D."/>
            <person name="Koren S."/>
            <person name="Silverstein K.A.T."/>
            <person name="Beckman K.B."/>
            <person name="Gohl D.M."/>
        </authorList>
    </citation>
    <scope>NUCLEOTIDE SEQUENCE</scope>
    <source>
        <strain evidence="1">Duluth1</strain>
        <tissue evidence="1">Whole animal</tissue>
    </source>
</reference>
<evidence type="ECO:0000313" key="2">
    <source>
        <dbReference type="Proteomes" id="UP000828390"/>
    </source>
</evidence>
<name>A0A9D4NC45_DREPO</name>
<gene>
    <name evidence="1" type="ORF">DPMN_016888</name>
</gene>
<comment type="caution">
    <text evidence="1">The sequence shown here is derived from an EMBL/GenBank/DDBJ whole genome shotgun (WGS) entry which is preliminary data.</text>
</comment>
<protein>
    <submittedName>
        <fullName evidence="1">Uncharacterized protein</fullName>
    </submittedName>
</protein>
<keyword evidence="2" id="KW-1185">Reference proteome</keyword>
<dbReference type="AlphaFoldDB" id="A0A9D4NC45"/>
<evidence type="ECO:0000313" key="1">
    <source>
        <dbReference type="EMBL" id="KAH3892760.1"/>
    </source>
</evidence>
<proteinExistence type="predicted"/>